<dbReference type="GO" id="GO:0006508">
    <property type="term" value="P:proteolysis"/>
    <property type="evidence" value="ECO:0007669"/>
    <property type="project" value="UniProtKB-KW"/>
</dbReference>
<evidence type="ECO:0000313" key="2">
    <source>
        <dbReference type="EMBL" id="KAK3866813.1"/>
    </source>
</evidence>
<keyword evidence="1" id="KW-0645">Protease</keyword>
<reference evidence="3" key="1">
    <citation type="submission" date="2023-10" db="EMBL/GenBank/DDBJ databases">
        <title>Genome assemblies of two species of porcelain crab, Petrolisthes cinctipes and Petrolisthes manimaculis (Anomura: Porcellanidae).</title>
        <authorList>
            <person name="Angst P."/>
        </authorList>
    </citation>
    <scope>NUCLEOTIDE SEQUENCE</scope>
    <source>
        <strain evidence="3">PB745_01</strain>
        <tissue evidence="3">Gill</tissue>
    </source>
</reference>
<sequence>MNRLGLMVDLSHVSQETMRLPDGLKDVSGYPRLFAELLGDVTWSLQDLAKLAGLNLLRVMRHVEKVREQLREEKVLPYEEEVPLTAGDHEACFYRFLRPPDGDE</sequence>
<keyword evidence="1" id="KW-0472">Membrane</keyword>
<keyword evidence="1" id="KW-1015">Disulfide bond</keyword>
<dbReference type="Proteomes" id="UP001286313">
    <property type="component" value="Unassembled WGS sequence"/>
</dbReference>
<dbReference type="EC" id="3.4.13.19" evidence="1"/>
<keyword evidence="1" id="KW-0224">Dipeptidase</keyword>
<comment type="catalytic activity">
    <reaction evidence="1">
        <text>an L-aminoacyl-L-amino acid + H2O = 2 an L-alpha-amino acid</text>
        <dbReference type="Rhea" id="RHEA:48940"/>
        <dbReference type="ChEBI" id="CHEBI:15377"/>
        <dbReference type="ChEBI" id="CHEBI:59869"/>
        <dbReference type="ChEBI" id="CHEBI:77460"/>
        <dbReference type="EC" id="3.4.13.19"/>
    </reaction>
</comment>
<keyword evidence="1" id="KW-0325">Glycoprotein</keyword>
<evidence type="ECO:0000256" key="1">
    <source>
        <dbReference type="RuleBase" id="RU341113"/>
    </source>
</evidence>
<dbReference type="GO" id="GO:0098552">
    <property type="term" value="C:side of membrane"/>
    <property type="evidence" value="ECO:0007669"/>
    <property type="project" value="UniProtKB-KW"/>
</dbReference>
<dbReference type="PROSITE" id="PS51365">
    <property type="entry name" value="RENAL_DIPEPTIDASE_2"/>
    <property type="match status" value="1"/>
</dbReference>
<keyword evidence="1" id="KW-0479">Metal-binding</keyword>
<keyword evidence="1" id="KW-0378">Hydrolase</keyword>
<organism evidence="3 4">
    <name type="scientific">Petrolisthes cinctipes</name>
    <name type="common">Flat porcelain crab</name>
    <dbReference type="NCBI Taxonomy" id="88211"/>
    <lineage>
        <taxon>Eukaryota</taxon>
        <taxon>Metazoa</taxon>
        <taxon>Ecdysozoa</taxon>
        <taxon>Arthropoda</taxon>
        <taxon>Crustacea</taxon>
        <taxon>Multicrustacea</taxon>
        <taxon>Malacostraca</taxon>
        <taxon>Eumalacostraca</taxon>
        <taxon>Eucarida</taxon>
        <taxon>Decapoda</taxon>
        <taxon>Pleocyemata</taxon>
        <taxon>Anomura</taxon>
        <taxon>Galatheoidea</taxon>
        <taxon>Porcellanidae</taxon>
        <taxon>Petrolisthes</taxon>
    </lineage>
</organism>
<dbReference type="EMBL" id="JAWQEG010003332">
    <property type="protein sequence ID" value="KAK3866813.1"/>
    <property type="molecule type" value="Genomic_DNA"/>
</dbReference>
<comment type="subunit">
    <text evidence="1">Homodimer; disulfide-linked.</text>
</comment>
<dbReference type="PANTHER" id="PTHR10443:SF12">
    <property type="entry name" value="DIPEPTIDASE"/>
    <property type="match status" value="1"/>
</dbReference>
<accession>A0AAE1KMI9</accession>
<dbReference type="SUPFAM" id="SSF51556">
    <property type="entry name" value="Metallo-dependent hydrolases"/>
    <property type="match status" value="1"/>
</dbReference>
<evidence type="ECO:0000313" key="3">
    <source>
        <dbReference type="EMBL" id="KAK3876592.1"/>
    </source>
</evidence>
<evidence type="ECO:0000313" key="4">
    <source>
        <dbReference type="Proteomes" id="UP001286313"/>
    </source>
</evidence>
<dbReference type="InterPro" id="IPR032466">
    <property type="entry name" value="Metal_Hydrolase"/>
</dbReference>
<dbReference type="InterPro" id="IPR008257">
    <property type="entry name" value="Pept_M19"/>
</dbReference>
<dbReference type="Gene3D" id="3.20.20.140">
    <property type="entry name" value="Metal-dependent hydrolases"/>
    <property type="match status" value="1"/>
</dbReference>
<keyword evidence="1" id="KW-0482">Metalloprotease</keyword>
<proteinExistence type="inferred from homology"/>
<keyword evidence="1" id="KW-0336">GPI-anchor</keyword>
<dbReference type="AlphaFoldDB" id="A0AAE1KMI9"/>
<comment type="similarity">
    <text evidence="1">Belongs to the metallo-dependent hydrolases superfamily. Peptidase M19 family.</text>
</comment>
<dbReference type="GO" id="GO:0070573">
    <property type="term" value="F:metallodipeptidase activity"/>
    <property type="evidence" value="ECO:0007669"/>
    <property type="project" value="InterPro"/>
</dbReference>
<gene>
    <name evidence="3" type="ORF">Pcinc_018637</name>
    <name evidence="2" type="ORF">Pcinc_027680</name>
</gene>
<dbReference type="PANTHER" id="PTHR10443">
    <property type="entry name" value="MICROSOMAL DIPEPTIDASE"/>
    <property type="match status" value="1"/>
</dbReference>
<keyword evidence="1" id="KW-0862">Zinc</keyword>
<comment type="caution">
    <text evidence="3">The sequence shown here is derived from an EMBL/GenBank/DDBJ whole genome shotgun (WGS) entry which is preliminary data.</text>
</comment>
<keyword evidence="1" id="KW-0449">Lipoprotein</keyword>
<protein>
    <recommendedName>
        <fullName evidence="1">Dipeptidase</fullName>
        <ecNumber evidence="1">3.4.13.19</ecNumber>
    </recommendedName>
</protein>
<dbReference type="GO" id="GO:0046872">
    <property type="term" value="F:metal ion binding"/>
    <property type="evidence" value="ECO:0007669"/>
    <property type="project" value="UniProtKB-UniRule"/>
</dbReference>
<comment type="cofactor">
    <cofactor evidence="1">
        <name>Zn(2+)</name>
        <dbReference type="ChEBI" id="CHEBI:29105"/>
    </cofactor>
</comment>
<comment type="subcellular location">
    <subcellularLocation>
        <location evidence="1">Membrane</location>
        <topology evidence="1">Lipid-anchor</topology>
        <topology evidence="1">GPI-anchor</topology>
    </subcellularLocation>
</comment>
<name>A0AAE1KMI9_PETCI</name>
<keyword evidence="4" id="KW-1185">Reference proteome</keyword>
<dbReference type="EMBL" id="JAWQEG010001802">
    <property type="protein sequence ID" value="KAK3876592.1"/>
    <property type="molecule type" value="Genomic_DNA"/>
</dbReference>